<proteinExistence type="predicted"/>
<keyword evidence="3" id="KW-1185">Reference proteome</keyword>
<reference evidence="3" key="1">
    <citation type="submission" date="2018-01" db="EMBL/GenBank/DDBJ databases">
        <title>Complete genome of Tamlana sp. UJ94.</title>
        <authorList>
            <person name="Jung J."/>
            <person name="Chung D."/>
            <person name="Bae S.S."/>
            <person name="Baek K."/>
        </authorList>
    </citation>
    <scope>NUCLEOTIDE SEQUENCE [LARGE SCALE GENOMIC DNA]</scope>
    <source>
        <strain evidence="3">UJ94</strain>
    </source>
</reference>
<name>A0A2I7SGL0_9FLAO</name>
<accession>A0A2I7SGL0</accession>
<evidence type="ECO:0000313" key="3">
    <source>
        <dbReference type="Proteomes" id="UP000236592"/>
    </source>
</evidence>
<feature type="signal peptide" evidence="1">
    <location>
        <begin position="1"/>
        <end position="25"/>
    </location>
</feature>
<sequence length="167" mass="18596">MKNVLKHSKKGILMVMMCTAMLSFANEVPFFNIKNETSSTSLVLKRVKAGNLLSIKDSHGVIVHKEVIQTTGILSSNFDLTLLPNGAYKFEIDKGLIISSIPFSVKSGLVLFKKEKEEIIYKPPTRIEGNVVYISKLALNGEPGYFGVTMPRISVKPCHFKRSYNNS</sequence>
<dbReference type="OrthoDB" id="1122048at2"/>
<dbReference type="AlphaFoldDB" id="A0A2I7SGL0"/>
<dbReference type="Proteomes" id="UP000236592">
    <property type="component" value="Chromosome"/>
</dbReference>
<feature type="chain" id="PRO_5014419952" evidence="1">
    <location>
        <begin position="26"/>
        <end position="167"/>
    </location>
</feature>
<keyword evidence="1" id="KW-0732">Signal</keyword>
<dbReference type="KEGG" id="taj:C1A40_06015"/>
<evidence type="ECO:0000313" key="2">
    <source>
        <dbReference type="EMBL" id="AUS05049.1"/>
    </source>
</evidence>
<gene>
    <name evidence="2" type="ORF">C1A40_06015</name>
</gene>
<protein>
    <submittedName>
        <fullName evidence="2">Uncharacterized protein</fullName>
    </submittedName>
</protein>
<dbReference type="EMBL" id="CP025938">
    <property type="protein sequence ID" value="AUS05049.1"/>
    <property type="molecule type" value="Genomic_DNA"/>
</dbReference>
<evidence type="ECO:0000256" key="1">
    <source>
        <dbReference type="SAM" id="SignalP"/>
    </source>
</evidence>
<dbReference type="RefSeq" id="WP_102995107.1">
    <property type="nucleotide sequence ID" value="NZ_CP025938.1"/>
</dbReference>
<organism evidence="2 3">
    <name type="scientific">Pseudotamlana carrageenivorans</name>
    <dbReference type="NCBI Taxonomy" id="2069432"/>
    <lineage>
        <taxon>Bacteria</taxon>
        <taxon>Pseudomonadati</taxon>
        <taxon>Bacteroidota</taxon>
        <taxon>Flavobacteriia</taxon>
        <taxon>Flavobacteriales</taxon>
        <taxon>Flavobacteriaceae</taxon>
        <taxon>Pseudotamlana</taxon>
    </lineage>
</organism>